<dbReference type="InterPro" id="IPR006121">
    <property type="entry name" value="HMA_dom"/>
</dbReference>
<name>A0A9D9DBQ5_9GAMM</name>
<dbReference type="AlphaFoldDB" id="A0A9D9DBQ5"/>
<dbReference type="InterPro" id="IPR036163">
    <property type="entry name" value="HMA_dom_sf"/>
</dbReference>
<reference evidence="1" key="1">
    <citation type="submission" date="2020-10" db="EMBL/GenBank/DDBJ databases">
        <authorList>
            <person name="Gilroy R."/>
        </authorList>
    </citation>
    <scope>NUCLEOTIDE SEQUENCE</scope>
    <source>
        <strain evidence="1">17213</strain>
    </source>
</reference>
<evidence type="ECO:0000313" key="2">
    <source>
        <dbReference type="Proteomes" id="UP000823631"/>
    </source>
</evidence>
<dbReference type="Proteomes" id="UP000823631">
    <property type="component" value="Unassembled WGS sequence"/>
</dbReference>
<organism evidence="1 2">
    <name type="scientific">Candidatus Avisuccinivibrio stercorigallinarum</name>
    <dbReference type="NCBI Taxonomy" id="2840704"/>
    <lineage>
        <taxon>Bacteria</taxon>
        <taxon>Pseudomonadati</taxon>
        <taxon>Pseudomonadota</taxon>
        <taxon>Gammaproteobacteria</taxon>
        <taxon>Aeromonadales</taxon>
        <taxon>Succinivibrionaceae</taxon>
        <taxon>Succinivibrionaceae incertae sedis</taxon>
        <taxon>Candidatus Avisuccinivibrio</taxon>
    </lineage>
</organism>
<dbReference type="Pfam" id="PF19991">
    <property type="entry name" value="HMA_2"/>
    <property type="match status" value="1"/>
</dbReference>
<gene>
    <name evidence="1" type="ORF">IAB19_04000</name>
</gene>
<accession>A0A9D9DBQ5</accession>
<dbReference type="EMBL" id="JADINH010000085">
    <property type="protein sequence ID" value="MBO8415530.1"/>
    <property type="molecule type" value="Genomic_DNA"/>
</dbReference>
<evidence type="ECO:0000313" key="1">
    <source>
        <dbReference type="EMBL" id="MBO8415530.1"/>
    </source>
</evidence>
<dbReference type="SUPFAM" id="SSF55008">
    <property type="entry name" value="HMA, heavy metal-associated domain"/>
    <property type="match status" value="1"/>
</dbReference>
<dbReference type="GO" id="GO:0046872">
    <property type="term" value="F:metal ion binding"/>
    <property type="evidence" value="ECO:0007669"/>
    <property type="project" value="InterPro"/>
</dbReference>
<comment type="caution">
    <text evidence="1">The sequence shown here is derived from an EMBL/GenBank/DDBJ whole genome shotgun (WGS) entry which is preliminary data.</text>
</comment>
<dbReference type="CDD" id="cd00371">
    <property type="entry name" value="HMA"/>
    <property type="match status" value="1"/>
</dbReference>
<protein>
    <submittedName>
        <fullName evidence="1">Heavy-metal-associated domain-containing protein</fullName>
    </submittedName>
</protein>
<proteinExistence type="predicted"/>
<reference evidence="1" key="2">
    <citation type="journal article" date="2021" name="PeerJ">
        <title>Extensive microbial diversity within the chicken gut microbiome revealed by metagenomics and culture.</title>
        <authorList>
            <person name="Gilroy R."/>
            <person name="Ravi A."/>
            <person name="Getino M."/>
            <person name="Pursley I."/>
            <person name="Horton D.L."/>
            <person name="Alikhan N.F."/>
            <person name="Baker D."/>
            <person name="Gharbi K."/>
            <person name="Hall N."/>
            <person name="Watson M."/>
            <person name="Adriaenssens E.M."/>
            <person name="Foster-Nyarko E."/>
            <person name="Jarju S."/>
            <person name="Secka A."/>
            <person name="Antonio M."/>
            <person name="Oren A."/>
            <person name="Chaudhuri R.R."/>
            <person name="La Ragione R."/>
            <person name="Hildebrand F."/>
            <person name="Pallen M.J."/>
        </authorList>
    </citation>
    <scope>NUCLEOTIDE SEQUENCE</scope>
    <source>
        <strain evidence="1">17213</strain>
    </source>
</reference>
<sequence length="209" mass="23112">MAEQDLFTLGQNFGAVLGRIFTPAPAVVIEHKLPGRRRYSCKSIKGHQEICAQIEKVLASYPGVTKARVSPFTGSITVSYSCEERQISELIDALSHLISGRHAIHDKSFIPSFALSAGENLNDSALKLREAASRFLNREEPLFVSRIAGFLLLCYGVSRVMKGERPSGPQLFWWGLALLLRQSHRHPKELISSARQAMHTQASSGRRAG</sequence>